<dbReference type="InterPro" id="IPR029052">
    <property type="entry name" value="Metallo-depent_PP-like"/>
</dbReference>
<feature type="binding site" evidence="10">
    <location>
        <position position="41"/>
    </location>
    <ligand>
        <name>Mn(2+)</name>
        <dbReference type="ChEBI" id="CHEBI:29035"/>
        <label>2</label>
    </ligand>
</feature>
<feature type="binding site" evidence="10">
    <location>
        <position position="8"/>
    </location>
    <ligand>
        <name>Mn(2+)</name>
        <dbReference type="ChEBI" id="CHEBI:29035"/>
        <label>1</label>
    </ligand>
</feature>
<feature type="binding site" evidence="10">
    <location>
        <position position="41"/>
    </location>
    <ligand>
        <name>Mn(2+)</name>
        <dbReference type="ChEBI" id="CHEBI:29035"/>
        <label>1</label>
    </ligand>
</feature>
<comment type="subcellular location">
    <subcellularLocation>
        <location evidence="10">Cell inner membrane</location>
        <topology evidence="10">Peripheral membrane protein</topology>
        <orientation evidence="10">Cytoplasmic side</orientation>
    </subcellularLocation>
</comment>
<reference evidence="12 13" key="1">
    <citation type="submission" date="2024-09" db="EMBL/GenBank/DDBJ databases">
        <authorList>
            <person name="Sun Q."/>
            <person name="Mori K."/>
        </authorList>
    </citation>
    <scope>NUCLEOTIDE SEQUENCE [LARGE SCALE GENOMIC DNA]</scope>
    <source>
        <strain evidence="12 13">ATCC 51285</strain>
    </source>
</reference>
<dbReference type="SUPFAM" id="SSF56300">
    <property type="entry name" value="Metallo-dependent phosphatases"/>
    <property type="match status" value="1"/>
</dbReference>
<feature type="binding site" evidence="10">
    <location>
        <begin position="79"/>
        <end position="80"/>
    </location>
    <ligand>
        <name>substrate</name>
    </ligand>
</feature>
<feature type="binding site" evidence="10">
    <location>
        <position position="160"/>
    </location>
    <ligand>
        <name>substrate</name>
    </ligand>
</feature>
<dbReference type="Gene3D" id="3.60.21.10">
    <property type="match status" value="1"/>
</dbReference>
<evidence type="ECO:0000256" key="5">
    <source>
        <dbReference type="ARBA" id="ARBA00022723"/>
    </source>
</evidence>
<keyword evidence="9 10" id="KW-0464">Manganese</keyword>
<dbReference type="CDD" id="cd07398">
    <property type="entry name" value="MPP_YbbF-LpxH"/>
    <property type="match status" value="1"/>
</dbReference>
<dbReference type="NCBIfam" id="TIGR01854">
    <property type="entry name" value="lipid_A_lpxH"/>
    <property type="match status" value="1"/>
</dbReference>
<evidence type="ECO:0000256" key="2">
    <source>
        <dbReference type="ARBA" id="ARBA00022516"/>
    </source>
</evidence>
<feature type="binding site" evidence="10">
    <location>
        <position position="197"/>
    </location>
    <ligand>
        <name>Mn(2+)</name>
        <dbReference type="ChEBI" id="CHEBI:29035"/>
        <label>1</label>
    </ligand>
</feature>
<feature type="binding site" evidence="10">
    <location>
        <position position="10"/>
    </location>
    <ligand>
        <name>Mn(2+)</name>
        <dbReference type="ChEBI" id="CHEBI:29035"/>
        <label>1</label>
    </ligand>
</feature>
<comment type="pathway">
    <text evidence="10">Glycolipid biosynthesis; lipid IV(A) biosynthesis; lipid IV(A) from (3R)-3-hydroxytetradecanoyl-[acyl-carrier-protein] and UDP-N-acetyl-alpha-D-glucosamine: step 4/6.</text>
</comment>
<keyword evidence="6 10" id="KW-0378">Hydrolase</keyword>
<evidence type="ECO:0000256" key="7">
    <source>
        <dbReference type="ARBA" id="ARBA00023098"/>
    </source>
</evidence>
<sequence>MTTLFISDLHLDPKRPDIHQALLALLAREAEGLEALYLLGDIFEYWIGDDGVQPWQLQLAKVLRQLHDQGCRLYFQHGNRDFLLGEAYAEHCGMQLLAEEQRIDLYGTAVLLMHGDSLCTQDQAYMAFRQQVRQPAWIQQVLSLPLQERIKLAEQMRAQSKMAASNKADDIMDVTPAEVEAALARHQVNILIHGHTHRPQRHPLAEGKERIVLGDWDKQGWLLRVADANPAHWQLEAFAL</sequence>
<evidence type="ECO:0000256" key="8">
    <source>
        <dbReference type="ARBA" id="ARBA00023136"/>
    </source>
</evidence>
<organism evidence="12 13">
    <name type="scientific">Balneatrix alpica</name>
    <dbReference type="NCBI Taxonomy" id="75684"/>
    <lineage>
        <taxon>Bacteria</taxon>
        <taxon>Pseudomonadati</taxon>
        <taxon>Pseudomonadota</taxon>
        <taxon>Gammaproteobacteria</taxon>
        <taxon>Oceanospirillales</taxon>
        <taxon>Balneatrichaceae</taxon>
        <taxon>Balneatrix</taxon>
    </lineage>
</organism>
<dbReference type="InterPro" id="IPR010138">
    <property type="entry name" value="UDP-diacylglucosamine_Hdrlase"/>
</dbReference>
<keyword evidence="13" id="KW-1185">Reference proteome</keyword>
<dbReference type="NCBIfam" id="NF003743">
    <property type="entry name" value="PRK05340.1"/>
    <property type="match status" value="1"/>
</dbReference>
<dbReference type="Pfam" id="PF00149">
    <property type="entry name" value="Metallophos"/>
    <property type="match status" value="1"/>
</dbReference>
<feature type="binding site" evidence="10">
    <location>
        <position position="195"/>
    </location>
    <ligand>
        <name>Mn(2+)</name>
        <dbReference type="ChEBI" id="CHEBI:29035"/>
        <label>2</label>
    </ligand>
</feature>
<comment type="similarity">
    <text evidence="10">Belongs to the LpxH family.</text>
</comment>
<keyword evidence="1 10" id="KW-1003">Cell membrane</keyword>
<proteinExistence type="inferred from homology"/>
<evidence type="ECO:0000313" key="12">
    <source>
        <dbReference type="EMBL" id="MFB9885094.1"/>
    </source>
</evidence>
<keyword evidence="2 10" id="KW-0444">Lipid biosynthesis</keyword>
<keyword evidence="8 10" id="KW-0472">Membrane</keyword>
<feature type="binding site" evidence="10">
    <location>
        <position position="122"/>
    </location>
    <ligand>
        <name>substrate</name>
    </ligand>
</feature>
<dbReference type="GO" id="GO:0016787">
    <property type="term" value="F:hydrolase activity"/>
    <property type="evidence" value="ECO:0007669"/>
    <property type="project" value="UniProtKB-KW"/>
</dbReference>
<gene>
    <name evidence="10" type="primary">lpxH</name>
    <name evidence="12" type="ORF">ACFFLH_01535</name>
</gene>
<feature type="binding site" evidence="10">
    <location>
        <position position="195"/>
    </location>
    <ligand>
        <name>substrate</name>
    </ligand>
</feature>
<feature type="binding site" evidence="10">
    <location>
        <position position="79"/>
    </location>
    <ligand>
        <name>Mn(2+)</name>
        <dbReference type="ChEBI" id="CHEBI:29035"/>
        <label>2</label>
    </ligand>
</feature>
<dbReference type="HAMAP" id="MF_00575">
    <property type="entry name" value="LpxH"/>
    <property type="match status" value="1"/>
</dbReference>
<keyword evidence="5 10" id="KW-0479">Metal-binding</keyword>
<dbReference type="RefSeq" id="WP_027313294.1">
    <property type="nucleotide sequence ID" value="NZ_JAUESS010000002.1"/>
</dbReference>
<evidence type="ECO:0000256" key="10">
    <source>
        <dbReference type="HAMAP-Rule" id="MF_00575"/>
    </source>
</evidence>
<protein>
    <recommendedName>
        <fullName evidence="10">UDP-2,3-diacylglucosamine hydrolase</fullName>
        <ecNumber evidence="10">3.6.1.54</ecNumber>
    </recommendedName>
    <alternativeName>
        <fullName evidence="10">UDP-2,3-diacylglucosamine diphosphatase</fullName>
    </alternativeName>
</protein>
<feature type="domain" description="Calcineurin-like phosphoesterase" evidence="11">
    <location>
        <begin position="1"/>
        <end position="199"/>
    </location>
</feature>
<evidence type="ECO:0000259" key="11">
    <source>
        <dbReference type="Pfam" id="PF00149"/>
    </source>
</evidence>
<feature type="binding site" evidence="10">
    <location>
        <position position="167"/>
    </location>
    <ligand>
        <name>substrate</name>
    </ligand>
</feature>
<evidence type="ECO:0000256" key="1">
    <source>
        <dbReference type="ARBA" id="ARBA00022475"/>
    </source>
</evidence>
<evidence type="ECO:0000256" key="9">
    <source>
        <dbReference type="ARBA" id="ARBA00023211"/>
    </source>
</evidence>
<feature type="binding site" evidence="10">
    <location>
        <position position="114"/>
    </location>
    <ligand>
        <name>Mn(2+)</name>
        <dbReference type="ChEBI" id="CHEBI:29035"/>
        <label>2</label>
    </ligand>
</feature>
<dbReference type="EMBL" id="JBHLZN010000001">
    <property type="protein sequence ID" value="MFB9885094.1"/>
    <property type="molecule type" value="Genomic_DNA"/>
</dbReference>
<keyword evidence="4 10" id="KW-0441">Lipid A biosynthesis</keyword>
<evidence type="ECO:0000256" key="6">
    <source>
        <dbReference type="ARBA" id="ARBA00022801"/>
    </source>
</evidence>
<evidence type="ECO:0000256" key="4">
    <source>
        <dbReference type="ARBA" id="ARBA00022556"/>
    </source>
</evidence>
<dbReference type="InterPro" id="IPR043461">
    <property type="entry name" value="LpxH-like"/>
</dbReference>
<dbReference type="PANTHER" id="PTHR34990:SF1">
    <property type="entry name" value="UDP-2,3-DIACYLGLUCOSAMINE HYDROLASE"/>
    <property type="match status" value="1"/>
</dbReference>
<keyword evidence="3 10" id="KW-0997">Cell inner membrane</keyword>
<comment type="function">
    <text evidence="10">Hydrolyzes the pyrophosphate bond of UDP-2,3-diacylglucosamine to yield 2,3-diacylglucosamine 1-phosphate (lipid X) and UMP by catalyzing the attack of water at the alpha-P atom. Involved in the biosynthesis of lipid A, a phosphorylated glycolipid that anchors the lipopolysaccharide to the outer membrane of the cell.</text>
</comment>
<dbReference type="EC" id="3.6.1.54" evidence="10"/>
<keyword evidence="7 10" id="KW-0443">Lipid metabolism</keyword>
<comment type="cofactor">
    <cofactor evidence="10">
        <name>Mn(2+)</name>
        <dbReference type="ChEBI" id="CHEBI:29035"/>
    </cofactor>
    <text evidence="10">Binds 2 Mn(2+) ions per subunit in a binuclear metal center.</text>
</comment>
<comment type="caution">
    <text evidence="12">The sequence shown here is derived from an EMBL/GenBank/DDBJ whole genome shotgun (WGS) entry which is preliminary data.</text>
</comment>
<name>A0ABV5Z984_9GAMM</name>
<comment type="catalytic activity">
    <reaction evidence="10">
        <text>UDP-2-N,3-O-bis[(3R)-3-hydroxytetradecanoyl]-alpha-D-glucosamine + H2O = 2-N,3-O-bis[(3R)-3-hydroxytetradecanoyl]-alpha-D-glucosaminyl 1-phosphate + UMP + 2 H(+)</text>
        <dbReference type="Rhea" id="RHEA:25213"/>
        <dbReference type="ChEBI" id="CHEBI:15377"/>
        <dbReference type="ChEBI" id="CHEBI:15378"/>
        <dbReference type="ChEBI" id="CHEBI:57865"/>
        <dbReference type="ChEBI" id="CHEBI:57957"/>
        <dbReference type="ChEBI" id="CHEBI:78847"/>
        <dbReference type="EC" id="3.6.1.54"/>
    </reaction>
</comment>
<dbReference type="Proteomes" id="UP001589628">
    <property type="component" value="Unassembled WGS sequence"/>
</dbReference>
<dbReference type="PANTHER" id="PTHR34990">
    <property type="entry name" value="UDP-2,3-DIACYLGLUCOSAMINE HYDROLASE-RELATED"/>
    <property type="match status" value="1"/>
</dbReference>
<comment type="caution">
    <text evidence="10">Lacks conserved residue(s) required for the propagation of feature annotation.</text>
</comment>
<evidence type="ECO:0000256" key="3">
    <source>
        <dbReference type="ARBA" id="ARBA00022519"/>
    </source>
</evidence>
<accession>A0ABV5Z984</accession>
<dbReference type="InterPro" id="IPR004843">
    <property type="entry name" value="Calcineurin-like_PHP"/>
</dbReference>
<evidence type="ECO:0000313" key="13">
    <source>
        <dbReference type="Proteomes" id="UP001589628"/>
    </source>
</evidence>